<evidence type="ECO:0000313" key="1">
    <source>
        <dbReference type="EMBL" id="CAG7829334.1"/>
    </source>
</evidence>
<dbReference type="AlphaFoldDB" id="A0A8J2PQD9"/>
<gene>
    <name evidence="1" type="ORF">AFUS01_LOCUS39202</name>
</gene>
<evidence type="ECO:0000313" key="2">
    <source>
        <dbReference type="Proteomes" id="UP000708208"/>
    </source>
</evidence>
<accession>A0A8J2PQD9</accession>
<proteinExistence type="predicted"/>
<dbReference type="Proteomes" id="UP000708208">
    <property type="component" value="Unassembled WGS sequence"/>
</dbReference>
<name>A0A8J2PQD9_9HEXA</name>
<dbReference type="EMBL" id="CAJVCH010551022">
    <property type="protein sequence ID" value="CAG7829334.1"/>
    <property type="molecule type" value="Genomic_DNA"/>
</dbReference>
<organism evidence="1 2">
    <name type="scientific">Allacma fusca</name>
    <dbReference type="NCBI Taxonomy" id="39272"/>
    <lineage>
        <taxon>Eukaryota</taxon>
        <taxon>Metazoa</taxon>
        <taxon>Ecdysozoa</taxon>
        <taxon>Arthropoda</taxon>
        <taxon>Hexapoda</taxon>
        <taxon>Collembola</taxon>
        <taxon>Symphypleona</taxon>
        <taxon>Sminthuridae</taxon>
        <taxon>Allacma</taxon>
    </lineage>
</organism>
<keyword evidence="2" id="KW-1185">Reference proteome</keyword>
<comment type="caution">
    <text evidence="1">The sequence shown here is derived from an EMBL/GenBank/DDBJ whole genome shotgun (WGS) entry which is preliminary data.</text>
</comment>
<sequence>MVTSVGVYQLSSAHTRRVVAAGLVTVLKDLVQHNRHVVHHSVVHGRGYHLLAAAQAVVADNLAAALQQDAQAIVVVAIPWVVAVVLQMVGTPVGVGVVVHQNVVGVVAAPVPAAAHHVVAHRHAVHPRPGALPHVSVNSALPHAVVNSAHLNVVR</sequence>
<reference evidence="1" key="1">
    <citation type="submission" date="2021-06" db="EMBL/GenBank/DDBJ databases">
        <authorList>
            <person name="Hodson N. C."/>
            <person name="Mongue J. A."/>
            <person name="Jaron S. K."/>
        </authorList>
    </citation>
    <scope>NUCLEOTIDE SEQUENCE</scope>
</reference>
<protein>
    <submittedName>
        <fullName evidence="1">Uncharacterized protein</fullName>
    </submittedName>
</protein>